<keyword evidence="2" id="KW-1185">Reference proteome</keyword>
<protein>
    <submittedName>
        <fullName evidence="1">Uncharacterized protein</fullName>
    </submittedName>
</protein>
<proteinExistence type="predicted"/>
<dbReference type="OrthoDB" id="6225150at2759"/>
<evidence type="ECO:0000313" key="1">
    <source>
        <dbReference type="EMBL" id="KAF5406267.1"/>
    </source>
</evidence>
<name>A0A8J4X3R3_9TREM</name>
<dbReference type="Proteomes" id="UP000748531">
    <property type="component" value="Unassembled WGS sequence"/>
</dbReference>
<evidence type="ECO:0000313" key="2">
    <source>
        <dbReference type="Proteomes" id="UP000748531"/>
    </source>
</evidence>
<gene>
    <name evidence="1" type="ORF">PHET_00219</name>
</gene>
<comment type="caution">
    <text evidence="1">The sequence shown here is derived from an EMBL/GenBank/DDBJ whole genome shotgun (WGS) entry which is preliminary data.</text>
</comment>
<organism evidence="1 2">
    <name type="scientific">Paragonimus heterotremus</name>
    <dbReference type="NCBI Taxonomy" id="100268"/>
    <lineage>
        <taxon>Eukaryota</taxon>
        <taxon>Metazoa</taxon>
        <taxon>Spiralia</taxon>
        <taxon>Lophotrochozoa</taxon>
        <taxon>Platyhelminthes</taxon>
        <taxon>Trematoda</taxon>
        <taxon>Digenea</taxon>
        <taxon>Plagiorchiida</taxon>
        <taxon>Troglotremata</taxon>
        <taxon>Troglotrematidae</taxon>
        <taxon>Paragonimus</taxon>
    </lineage>
</organism>
<accession>A0A8J4X3R3</accession>
<dbReference type="AlphaFoldDB" id="A0A8J4X3R3"/>
<reference evidence="1" key="1">
    <citation type="submission" date="2019-05" db="EMBL/GenBank/DDBJ databases">
        <title>Annotation for the trematode Paragonimus heterotremus.</title>
        <authorList>
            <person name="Choi Y.-J."/>
        </authorList>
    </citation>
    <scope>NUCLEOTIDE SEQUENCE</scope>
    <source>
        <strain evidence="1">LC</strain>
    </source>
</reference>
<dbReference type="EMBL" id="LUCH01000052">
    <property type="protein sequence ID" value="KAF5406267.1"/>
    <property type="molecule type" value="Genomic_DNA"/>
</dbReference>
<sequence>MRRVVVQCRFDDDIPKLMDIVKEFDAILIKPEKPERFDNIHFDVPEDTSDHVENFKQKLMETIPLIAVKIF</sequence>